<comment type="caution">
    <text evidence="4">The sequence shown here is derived from an EMBL/GenBank/DDBJ whole genome shotgun (WGS) entry which is preliminary data.</text>
</comment>
<dbReference type="PRINTS" id="PR00225">
    <property type="entry name" value="GEMCOATBR1"/>
</dbReference>
<keyword evidence="5" id="KW-1185">Reference proteome</keyword>
<accession>A0ABR2FA13</accession>
<dbReference type="Pfam" id="PF00844">
    <property type="entry name" value="Gemini_coat"/>
    <property type="match status" value="1"/>
</dbReference>
<gene>
    <name evidence="4" type="ORF">V6N12_062825</name>
</gene>
<evidence type="ECO:0000313" key="4">
    <source>
        <dbReference type="EMBL" id="KAK8575149.1"/>
    </source>
</evidence>
<dbReference type="InterPro" id="IPR000263">
    <property type="entry name" value="GV_A/BR1_coat"/>
</dbReference>
<evidence type="ECO:0000313" key="5">
    <source>
        <dbReference type="Proteomes" id="UP001472677"/>
    </source>
</evidence>
<name>A0ABR2FA13_9ROSI</name>
<dbReference type="InterPro" id="IPR001530">
    <property type="entry name" value="Gemini_BR1"/>
</dbReference>
<protein>
    <submittedName>
        <fullName evidence="4">Uncharacterized protein</fullName>
    </submittedName>
</protein>
<evidence type="ECO:0000256" key="3">
    <source>
        <dbReference type="ARBA" id="ARBA00023125"/>
    </source>
</evidence>
<organism evidence="4 5">
    <name type="scientific">Hibiscus sabdariffa</name>
    <name type="common">roselle</name>
    <dbReference type="NCBI Taxonomy" id="183260"/>
    <lineage>
        <taxon>Eukaryota</taxon>
        <taxon>Viridiplantae</taxon>
        <taxon>Streptophyta</taxon>
        <taxon>Embryophyta</taxon>
        <taxon>Tracheophyta</taxon>
        <taxon>Spermatophyta</taxon>
        <taxon>Magnoliopsida</taxon>
        <taxon>eudicotyledons</taxon>
        <taxon>Gunneridae</taxon>
        <taxon>Pentapetalae</taxon>
        <taxon>rosids</taxon>
        <taxon>malvids</taxon>
        <taxon>Malvales</taxon>
        <taxon>Malvaceae</taxon>
        <taxon>Malvoideae</taxon>
        <taxon>Hibiscus</taxon>
    </lineage>
</organism>
<keyword evidence="2" id="KW-1048">Host nucleus</keyword>
<evidence type="ECO:0000256" key="2">
    <source>
        <dbReference type="ARBA" id="ARBA00022562"/>
    </source>
</evidence>
<dbReference type="Proteomes" id="UP001472677">
    <property type="component" value="Unassembled WGS sequence"/>
</dbReference>
<proteinExistence type="predicted"/>
<keyword evidence="3" id="KW-0238">DNA-binding</keyword>
<sequence length="232" mass="26108">MDNESTVNDRNYPYFSLHRLQPSMLDPGESASVVGAERAQSNITISRNELQELVSNAVQSCINQNGATSTPKPLRGYFLGRRPRRKIFPARKYVPTRRPAQVRPSLFNSRTLTDRLSLQTMHENQFGNEFSVANNGSITAYITYPSLGTLEPNRHYSYIKLNRLQFNGTAQIQLTQTDVIMDPSSPIPIPRLNGVLSVVIVLDRKPHMDSGSKHFDRFDEVFGANAFSHGNL</sequence>
<dbReference type="InterPro" id="IPR000211">
    <property type="entry name" value="Gemini_BL"/>
</dbReference>
<reference evidence="4 5" key="1">
    <citation type="journal article" date="2024" name="G3 (Bethesda)">
        <title>Genome assembly of Hibiscus sabdariffa L. provides insights into metabolisms of medicinal natural products.</title>
        <authorList>
            <person name="Kim T."/>
        </authorList>
    </citation>
    <scope>NUCLEOTIDE SEQUENCE [LARGE SCALE GENOMIC DNA]</scope>
    <source>
        <strain evidence="4">TK-2024</strain>
        <tissue evidence="4">Old leaves</tissue>
    </source>
</reference>
<comment type="subcellular location">
    <subcellularLocation>
        <location evidence="1">Host cell</location>
    </subcellularLocation>
</comment>
<evidence type="ECO:0000256" key="1">
    <source>
        <dbReference type="ARBA" id="ARBA00004340"/>
    </source>
</evidence>
<dbReference type="Pfam" id="PF00845">
    <property type="entry name" value="Gemini_BL1"/>
    <property type="match status" value="1"/>
</dbReference>
<dbReference type="EMBL" id="JBBPBM010000007">
    <property type="protein sequence ID" value="KAK8575149.1"/>
    <property type="molecule type" value="Genomic_DNA"/>
</dbReference>